<dbReference type="Proteomes" id="UP000465810">
    <property type="component" value="Unassembled WGS sequence"/>
</dbReference>
<evidence type="ECO:0000313" key="5">
    <source>
        <dbReference type="EMBL" id="MYL99417.1"/>
    </source>
</evidence>
<dbReference type="InterPro" id="IPR000524">
    <property type="entry name" value="Tscrpt_reg_HTH_GntR"/>
</dbReference>
<dbReference type="Pfam" id="PF07729">
    <property type="entry name" value="FCD"/>
    <property type="match status" value="1"/>
</dbReference>
<accession>A0A7X4GIT6</accession>
<evidence type="ECO:0000256" key="2">
    <source>
        <dbReference type="ARBA" id="ARBA00023125"/>
    </source>
</evidence>
<dbReference type="InterPro" id="IPR036390">
    <property type="entry name" value="WH_DNA-bd_sf"/>
</dbReference>
<dbReference type="InterPro" id="IPR008920">
    <property type="entry name" value="TF_FadR/GntR_C"/>
</dbReference>
<reference evidence="5 6" key="1">
    <citation type="submission" date="2019-12" db="EMBL/GenBank/DDBJ databases">
        <authorList>
            <person name="Feng G."/>
            <person name="Zhu H."/>
        </authorList>
    </citation>
    <scope>NUCLEOTIDE SEQUENCE [LARGE SCALE GENOMIC DNA]</scope>
    <source>
        <strain evidence="5 6">FGD1</strain>
    </source>
</reference>
<dbReference type="InterPro" id="IPR011711">
    <property type="entry name" value="GntR_C"/>
</dbReference>
<dbReference type="CDD" id="cd07377">
    <property type="entry name" value="WHTH_GntR"/>
    <property type="match status" value="1"/>
</dbReference>
<dbReference type="SMART" id="SM00895">
    <property type="entry name" value="FCD"/>
    <property type="match status" value="1"/>
</dbReference>
<dbReference type="PANTHER" id="PTHR43537">
    <property type="entry name" value="TRANSCRIPTIONAL REGULATOR, GNTR FAMILY"/>
    <property type="match status" value="1"/>
</dbReference>
<comment type="caution">
    <text evidence="5">The sequence shown here is derived from an EMBL/GenBank/DDBJ whole genome shotgun (WGS) entry which is preliminary data.</text>
</comment>
<protein>
    <submittedName>
        <fullName evidence="5">FCD domain-containing protein</fullName>
    </submittedName>
</protein>
<dbReference type="InterPro" id="IPR036388">
    <property type="entry name" value="WH-like_DNA-bd_sf"/>
</dbReference>
<sequence length="225" mass="24988">MNQERLSDHAYAGIVEIINSRDLEVGARLPSEARLAEMFGVSRAIVREALVRLASDGITEARRGAGSFVKSRPSERLAAFVPASELPSTLGSYEVRFVLEAEAARLAATRRTPQEMAYVEEGLELLRDALLSNAPAHAEDMDLHRRIAVATGNPAFLQAFDALWTDVERIMRAGVDISRSRPPEVIATMLHEHEVIVRAIRAQDAEGAALAMRWHLWEGRRRLMP</sequence>
<dbReference type="GO" id="GO:0003677">
    <property type="term" value="F:DNA binding"/>
    <property type="evidence" value="ECO:0007669"/>
    <property type="project" value="UniProtKB-KW"/>
</dbReference>
<dbReference type="PRINTS" id="PR00035">
    <property type="entry name" value="HTHGNTR"/>
</dbReference>
<evidence type="ECO:0000259" key="4">
    <source>
        <dbReference type="PROSITE" id="PS50949"/>
    </source>
</evidence>
<organism evidence="5 6">
    <name type="scientific">Novosphingobium silvae</name>
    <dbReference type="NCBI Taxonomy" id="2692619"/>
    <lineage>
        <taxon>Bacteria</taxon>
        <taxon>Pseudomonadati</taxon>
        <taxon>Pseudomonadota</taxon>
        <taxon>Alphaproteobacteria</taxon>
        <taxon>Sphingomonadales</taxon>
        <taxon>Sphingomonadaceae</taxon>
        <taxon>Novosphingobium</taxon>
    </lineage>
</organism>
<dbReference type="Gene3D" id="1.10.10.10">
    <property type="entry name" value="Winged helix-like DNA-binding domain superfamily/Winged helix DNA-binding domain"/>
    <property type="match status" value="1"/>
</dbReference>
<proteinExistence type="predicted"/>
<dbReference type="PANTHER" id="PTHR43537:SF5">
    <property type="entry name" value="UXU OPERON TRANSCRIPTIONAL REGULATOR"/>
    <property type="match status" value="1"/>
</dbReference>
<dbReference type="PROSITE" id="PS50949">
    <property type="entry name" value="HTH_GNTR"/>
    <property type="match status" value="1"/>
</dbReference>
<keyword evidence="6" id="KW-1185">Reference proteome</keyword>
<dbReference type="RefSeq" id="WP_160986925.1">
    <property type="nucleotide sequence ID" value="NZ_WVTD01000015.1"/>
</dbReference>
<keyword evidence="2" id="KW-0238">DNA-binding</keyword>
<keyword evidence="1" id="KW-0805">Transcription regulation</keyword>
<dbReference type="SMART" id="SM00345">
    <property type="entry name" value="HTH_GNTR"/>
    <property type="match status" value="1"/>
</dbReference>
<evidence type="ECO:0000256" key="3">
    <source>
        <dbReference type="ARBA" id="ARBA00023163"/>
    </source>
</evidence>
<evidence type="ECO:0000256" key="1">
    <source>
        <dbReference type="ARBA" id="ARBA00023015"/>
    </source>
</evidence>
<dbReference type="EMBL" id="WVTD01000015">
    <property type="protein sequence ID" value="MYL99417.1"/>
    <property type="molecule type" value="Genomic_DNA"/>
</dbReference>
<evidence type="ECO:0000313" key="6">
    <source>
        <dbReference type="Proteomes" id="UP000465810"/>
    </source>
</evidence>
<feature type="domain" description="HTH gntR-type" evidence="4">
    <location>
        <begin position="4"/>
        <end position="72"/>
    </location>
</feature>
<keyword evidence="3" id="KW-0804">Transcription</keyword>
<gene>
    <name evidence="5" type="ORF">GR702_16735</name>
</gene>
<dbReference type="Pfam" id="PF00392">
    <property type="entry name" value="GntR"/>
    <property type="match status" value="1"/>
</dbReference>
<dbReference type="SUPFAM" id="SSF48008">
    <property type="entry name" value="GntR ligand-binding domain-like"/>
    <property type="match status" value="1"/>
</dbReference>
<dbReference type="SUPFAM" id="SSF46785">
    <property type="entry name" value="Winged helix' DNA-binding domain"/>
    <property type="match status" value="1"/>
</dbReference>
<dbReference type="AlphaFoldDB" id="A0A7X4GIT6"/>
<dbReference type="GO" id="GO:0003700">
    <property type="term" value="F:DNA-binding transcription factor activity"/>
    <property type="evidence" value="ECO:0007669"/>
    <property type="project" value="InterPro"/>
</dbReference>
<dbReference type="Gene3D" id="1.20.120.530">
    <property type="entry name" value="GntR ligand-binding domain-like"/>
    <property type="match status" value="1"/>
</dbReference>
<name>A0A7X4GIT6_9SPHN</name>